<organism evidence="2 3">
    <name type="scientific">Paramuricea clavata</name>
    <name type="common">Red gorgonian</name>
    <name type="synonym">Violescent sea-whip</name>
    <dbReference type="NCBI Taxonomy" id="317549"/>
    <lineage>
        <taxon>Eukaryota</taxon>
        <taxon>Metazoa</taxon>
        <taxon>Cnidaria</taxon>
        <taxon>Anthozoa</taxon>
        <taxon>Octocorallia</taxon>
        <taxon>Malacalcyonacea</taxon>
        <taxon>Plexauridae</taxon>
        <taxon>Paramuricea</taxon>
    </lineage>
</organism>
<reference evidence="2" key="1">
    <citation type="submission" date="2020-04" db="EMBL/GenBank/DDBJ databases">
        <authorList>
            <person name="Alioto T."/>
            <person name="Alioto T."/>
            <person name="Gomez Garrido J."/>
        </authorList>
    </citation>
    <scope>NUCLEOTIDE SEQUENCE</scope>
    <source>
        <strain evidence="2">A484AB</strain>
    </source>
</reference>
<accession>A0A6S7HR16</accession>
<comment type="caution">
    <text evidence="2">The sequence shown here is derived from an EMBL/GenBank/DDBJ whole genome shotgun (WGS) entry which is preliminary data.</text>
</comment>
<name>A0A6S7HR16_PARCT</name>
<gene>
    <name evidence="2" type="ORF">PACLA_8A015197</name>
</gene>
<keyword evidence="3" id="KW-1185">Reference proteome</keyword>
<feature type="compositionally biased region" description="Acidic residues" evidence="1">
    <location>
        <begin position="161"/>
        <end position="172"/>
    </location>
</feature>
<feature type="region of interest" description="Disordered" evidence="1">
    <location>
        <begin position="153"/>
        <end position="172"/>
    </location>
</feature>
<evidence type="ECO:0000256" key="1">
    <source>
        <dbReference type="SAM" id="MobiDB-lite"/>
    </source>
</evidence>
<sequence length="248" mass="27959">MGPRLKLKRAIEKTYDHGKQSAECKVNFSTVTSGTSTTSTGNIALKGQMKLQVGTEGWSLKKLSEKEHFMELILMCNSDKERDSLKYAFRKVCGASAKTMWKMYGVENYNRKARQLEDVVEHIQQIRQGIKHLASIKEQAVLMSLGLQLFEDSDSDKSEGSEQDTDDMFSDNSEENIKTNVQATPVPMQSNIVQDLLVKSNFNWYAMSEIVQEEIAGVDNTNVKDVLSNLSKEIESIGLNEKELYLVT</sequence>
<evidence type="ECO:0000313" key="3">
    <source>
        <dbReference type="Proteomes" id="UP001152795"/>
    </source>
</evidence>
<dbReference type="Proteomes" id="UP001152795">
    <property type="component" value="Unassembled WGS sequence"/>
</dbReference>
<evidence type="ECO:0000313" key="2">
    <source>
        <dbReference type="EMBL" id="CAB3997221.1"/>
    </source>
</evidence>
<dbReference type="EMBL" id="CACRXK020003051">
    <property type="protein sequence ID" value="CAB3997221.1"/>
    <property type="molecule type" value="Genomic_DNA"/>
</dbReference>
<protein>
    <submittedName>
        <fullName evidence="2">Uncharacterized protein</fullName>
    </submittedName>
</protein>
<dbReference type="AlphaFoldDB" id="A0A6S7HR16"/>
<proteinExistence type="predicted"/>